<dbReference type="EMBL" id="SJTG01000008">
    <property type="protein sequence ID" value="TCI05877.1"/>
    <property type="molecule type" value="Genomic_DNA"/>
</dbReference>
<protein>
    <recommendedName>
        <fullName evidence="2">SnoaL-like domain-containing protein</fullName>
    </recommendedName>
</protein>
<dbReference type="InterPro" id="IPR037401">
    <property type="entry name" value="SnoaL-like"/>
</dbReference>
<evidence type="ECO:0000256" key="1">
    <source>
        <dbReference type="SAM" id="SignalP"/>
    </source>
</evidence>
<dbReference type="Gene3D" id="3.10.450.50">
    <property type="match status" value="1"/>
</dbReference>
<keyword evidence="4" id="KW-1185">Reference proteome</keyword>
<proteinExistence type="predicted"/>
<evidence type="ECO:0000313" key="4">
    <source>
        <dbReference type="Proteomes" id="UP000291822"/>
    </source>
</evidence>
<dbReference type="Proteomes" id="UP000291822">
    <property type="component" value="Unassembled WGS sequence"/>
</dbReference>
<name>A0A4R0YIH0_9GAMM</name>
<dbReference type="Pfam" id="PF13474">
    <property type="entry name" value="SnoaL_3"/>
    <property type="match status" value="1"/>
</dbReference>
<dbReference type="RefSeq" id="WP_131152696.1">
    <property type="nucleotide sequence ID" value="NZ_SJTG01000008.1"/>
</dbReference>
<reference evidence="3 4" key="1">
    <citation type="submission" date="2019-02" db="EMBL/GenBank/DDBJ databases">
        <title>Dyella amyloliquefaciens sp. nov., isolated from forest soil.</title>
        <authorList>
            <person name="Gao Z.-H."/>
            <person name="Qiu L.-H."/>
        </authorList>
    </citation>
    <scope>NUCLEOTIDE SEQUENCE [LARGE SCALE GENOMIC DNA]</scope>
    <source>
        <strain evidence="3 4">KACC 12747</strain>
    </source>
</reference>
<gene>
    <name evidence="3" type="ORF">EZM97_35755</name>
</gene>
<comment type="caution">
    <text evidence="3">The sequence shown here is derived from an EMBL/GenBank/DDBJ whole genome shotgun (WGS) entry which is preliminary data.</text>
</comment>
<keyword evidence="1" id="KW-0732">Signal</keyword>
<organism evidence="3 4">
    <name type="scientific">Dyella soli</name>
    <dbReference type="NCBI Taxonomy" id="522319"/>
    <lineage>
        <taxon>Bacteria</taxon>
        <taxon>Pseudomonadati</taxon>
        <taxon>Pseudomonadota</taxon>
        <taxon>Gammaproteobacteria</taxon>
        <taxon>Lysobacterales</taxon>
        <taxon>Rhodanobacteraceae</taxon>
        <taxon>Dyella</taxon>
    </lineage>
</organism>
<feature type="chain" id="PRO_5020335544" description="SnoaL-like domain-containing protein" evidence="1">
    <location>
        <begin position="23"/>
        <end position="167"/>
    </location>
</feature>
<feature type="signal peptide" evidence="1">
    <location>
        <begin position="1"/>
        <end position="22"/>
    </location>
</feature>
<dbReference type="SUPFAM" id="SSF54427">
    <property type="entry name" value="NTF2-like"/>
    <property type="match status" value="1"/>
</dbReference>
<feature type="domain" description="SnoaL-like" evidence="2">
    <location>
        <begin position="33"/>
        <end position="160"/>
    </location>
</feature>
<accession>A0A4R0YIH0</accession>
<sequence length="167" mass="18852">MTLHRIFLAIALSAGFTGTANAAEPPKQPREEIQQVVDRFRTAIIQRDGETMRSLFIPGSSWFQAMDDASLKAVLAKEPKARRFSSGDYEKFSQFVGSAKKPIEETFDHIRIETDGIIGTVWFDYTFLEAGKATNHGVETWQMIRTDDGWKISAMLYSVVLDDTGRR</sequence>
<evidence type="ECO:0000313" key="3">
    <source>
        <dbReference type="EMBL" id="TCI05877.1"/>
    </source>
</evidence>
<dbReference type="InterPro" id="IPR032710">
    <property type="entry name" value="NTF2-like_dom_sf"/>
</dbReference>
<evidence type="ECO:0000259" key="2">
    <source>
        <dbReference type="Pfam" id="PF13474"/>
    </source>
</evidence>
<dbReference type="AlphaFoldDB" id="A0A4R0YIH0"/>